<dbReference type="InterPro" id="IPR049536">
    <property type="entry name" value="CFP_TSR-0"/>
</dbReference>
<evidence type="ECO:0000256" key="1">
    <source>
        <dbReference type="ARBA" id="ARBA00004613"/>
    </source>
</evidence>
<reference evidence="8" key="1">
    <citation type="submission" date="2025-08" db="UniProtKB">
        <authorList>
            <consortium name="Ensembl"/>
        </authorList>
    </citation>
    <scope>IDENTIFICATION</scope>
</reference>
<feature type="chain" id="PRO_5018552221" evidence="7">
    <location>
        <begin position="23"/>
        <end position="577"/>
    </location>
</feature>
<dbReference type="Pfam" id="PF22195">
    <property type="entry name" value="TSP1_CFP_C"/>
    <property type="match status" value="1"/>
</dbReference>
<dbReference type="Gene3D" id="2.20.100.10">
    <property type="entry name" value="Thrombospondin type-1 (TSP1) repeat"/>
    <property type="match status" value="7"/>
</dbReference>
<reference evidence="8" key="2">
    <citation type="submission" date="2025-09" db="UniProtKB">
        <authorList>
            <consortium name="Ensembl"/>
        </authorList>
    </citation>
    <scope>IDENTIFICATION</scope>
</reference>
<dbReference type="SMART" id="SM00209">
    <property type="entry name" value="TSP1"/>
    <property type="match status" value="7"/>
</dbReference>
<keyword evidence="2" id="KW-0964">Secreted</keyword>
<accession>A0A3Q1FH83</accession>
<dbReference type="InParanoid" id="A0A3Q1FH83"/>
<organism evidence="8 9">
    <name type="scientific">Acanthochromis polyacanthus</name>
    <name type="common">spiny chromis</name>
    <dbReference type="NCBI Taxonomy" id="80966"/>
    <lineage>
        <taxon>Eukaryota</taxon>
        <taxon>Metazoa</taxon>
        <taxon>Chordata</taxon>
        <taxon>Craniata</taxon>
        <taxon>Vertebrata</taxon>
        <taxon>Euteleostomi</taxon>
        <taxon>Actinopterygii</taxon>
        <taxon>Neopterygii</taxon>
        <taxon>Teleostei</taxon>
        <taxon>Neoteleostei</taxon>
        <taxon>Acanthomorphata</taxon>
        <taxon>Ovalentaria</taxon>
        <taxon>Pomacentridae</taxon>
        <taxon>Acanthochromis</taxon>
    </lineage>
</organism>
<dbReference type="Pfam" id="PF00090">
    <property type="entry name" value="TSP_1"/>
    <property type="match status" value="6"/>
</dbReference>
<proteinExistence type="predicted"/>
<feature type="signal peptide" evidence="7">
    <location>
        <begin position="1"/>
        <end position="22"/>
    </location>
</feature>
<dbReference type="Proteomes" id="UP000257200">
    <property type="component" value="Unplaced"/>
</dbReference>
<keyword evidence="4" id="KW-0677">Repeat</keyword>
<dbReference type="InterPro" id="IPR036383">
    <property type="entry name" value="TSP1_rpt_sf"/>
</dbReference>
<keyword evidence="5" id="KW-1015">Disulfide bond</keyword>
<dbReference type="SUPFAM" id="SSF82895">
    <property type="entry name" value="TSP-1 type 1 repeat"/>
    <property type="match status" value="7"/>
</dbReference>
<dbReference type="InterPro" id="IPR000884">
    <property type="entry name" value="TSP1_rpt"/>
</dbReference>
<evidence type="ECO:0000256" key="5">
    <source>
        <dbReference type="ARBA" id="ARBA00023157"/>
    </source>
</evidence>
<dbReference type="FunFam" id="2.20.100.10:FF:000001">
    <property type="entry name" value="semaphorin-5A isoform X1"/>
    <property type="match status" value="3"/>
</dbReference>
<dbReference type="STRING" id="80966.ENSAPOP00000017226"/>
<evidence type="ECO:0000313" key="9">
    <source>
        <dbReference type="Proteomes" id="UP000257200"/>
    </source>
</evidence>
<evidence type="ECO:0000256" key="3">
    <source>
        <dbReference type="ARBA" id="ARBA00022729"/>
    </source>
</evidence>
<dbReference type="PANTHER" id="PTHR22906:SF43">
    <property type="entry name" value="PROPERDIN"/>
    <property type="match status" value="1"/>
</dbReference>
<feature type="compositionally biased region" description="Polar residues" evidence="6">
    <location>
        <begin position="216"/>
        <end position="225"/>
    </location>
</feature>
<evidence type="ECO:0000256" key="4">
    <source>
        <dbReference type="ARBA" id="ARBA00022737"/>
    </source>
</evidence>
<dbReference type="PRINTS" id="PR01705">
    <property type="entry name" value="TSP1REPEAT"/>
</dbReference>
<dbReference type="PROSITE" id="PS50092">
    <property type="entry name" value="TSP1"/>
    <property type="match status" value="7"/>
</dbReference>
<sequence length="577" mass="62694">MEVLRVLLVLVLLLGSVQRSECVRCFARFHLSSGQCDEEIGEVDEDDCCQNPKYGYQATDGTCQSCGPPAWSSWSPWSPCNVLCGKGVRQRSRKCFGVGQSECENINDKLQTEPCDGTCCEDQGWGQWLAWSPCSVTCGGVGVRRRERVCSSPPECLSACNGSSQETESCAAHNTCPVHGGWSSWSGWSDCSHSCIDDQRADADAIMPSRMRRRSCSNPAPSNDTAPPGNSCPENDVQKQVCSELPNCPVNGNWGAWSPAGPCSVSCGEGLRLSTRKCDSPAPKYGGWYCEGPSTQSSVCKSPCPVDGFWSGWSNWGECTASCIPQGRAPVRTRRRSCSNPAPSTTPPGGGCQGDNRQVEHCNHLPHCKVDGGWGSWSPFTSCPVTCGVGFQVSIRRCDSPAPQHGGRQCPGEGRRSSICSTNVHCPVDGVWSEWSAWSVCKYPFGDRKITCKQIGGSQSRVRECLHRAHNGSICSGDSLMDRRVCYDVSRCYVKGSWDGWDTWSLCRPACVNSARDNPARIRSRVCRPDYSNYPPTIGRQKEKATFFGTPLVDCGAPPDGGEKYQKEPCLNVPACS</sequence>
<evidence type="ECO:0000256" key="7">
    <source>
        <dbReference type="SAM" id="SignalP"/>
    </source>
</evidence>
<name>A0A3Q1FH83_9TELE</name>
<dbReference type="FunCoup" id="A0A3Q1FH83">
    <property type="interactions" value="333"/>
</dbReference>
<dbReference type="Ensembl" id="ENSAPOT00000026432.1">
    <property type="protein sequence ID" value="ENSAPOP00000017226.1"/>
    <property type="gene ID" value="ENSAPOG00000020391.1"/>
</dbReference>
<evidence type="ECO:0000256" key="2">
    <source>
        <dbReference type="ARBA" id="ARBA00022525"/>
    </source>
</evidence>
<evidence type="ECO:0000313" key="8">
    <source>
        <dbReference type="Ensembl" id="ENSAPOP00000017226.1"/>
    </source>
</evidence>
<evidence type="ECO:0000256" key="6">
    <source>
        <dbReference type="SAM" id="MobiDB-lite"/>
    </source>
</evidence>
<dbReference type="PANTHER" id="PTHR22906">
    <property type="entry name" value="PROPERDIN"/>
    <property type="match status" value="1"/>
</dbReference>
<dbReference type="GeneTree" id="ENSGT00440000038972"/>
<dbReference type="InterPro" id="IPR052065">
    <property type="entry name" value="Compl_asym_regulator"/>
</dbReference>
<dbReference type="InterPro" id="IPR054019">
    <property type="entry name" value="CFP_TSR_C"/>
</dbReference>
<keyword evidence="3 7" id="KW-0732">Signal</keyword>
<dbReference type="Pfam" id="PF18487">
    <property type="entry name" value="TSR"/>
    <property type="match status" value="1"/>
</dbReference>
<keyword evidence="9" id="KW-1185">Reference proteome</keyword>
<comment type="subcellular location">
    <subcellularLocation>
        <location evidence="1">Secreted</location>
    </subcellularLocation>
</comment>
<feature type="region of interest" description="Disordered" evidence="6">
    <location>
        <begin position="213"/>
        <end position="232"/>
    </location>
</feature>
<protein>
    <submittedName>
        <fullName evidence="8">Complement factor properdin</fullName>
    </submittedName>
</protein>
<dbReference type="AlphaFoldDB" id="A0A3Q1FH83"/>